<dbReference type="EMBL" id="VBTE01000009">
    <property type="protein sequence ID" value="TLQ08272.1"/>
    <property type="molecule type" value="Genomic_DNA"/>
</dbReference>
<keyword evidence="1" id="KW-0472">Membrane</keyword>
<protein>
    <recommendedName>
        <fullName evidence="7">DUF3899 domain-containing protein</fullName>
    </recommendedName>
</protein>
<reference evidence="2" key="2">
    <citation type="submission" date="2019-08" db="EMBL/GenBank/DDBJ databases">
        <title>Marinilactibacillus psychrotolerans M13-2T whole genome sequencing project.</title>
        <authorList>
            <person name="Ishikawa M."/>
            <person name="Suzuki T."/>
            <person name="Matsutani M."/>
        </authorList>
    </citation>
    <scope>NUCLEOTIDE SEQUENCE</scope>
    <source>
        <strain evidence="2">M13-2T</strain>
    </source>
</reference>
<keyword evidence="1" id="KW-1133">Transmembrane helix</keyword>
<dbReference type="Proteomes" id="UP001625374">
    <property type="component" value="Unassembled WGS sequence"/>
</dbReference>
<dbReference type="STRING" id="191770.SAMN04488013_107116"/>
<feature type="transmembrane region" description="Helical" evidence="1">
    <location>
        <begin position="82"/>
        <end position="100"/>
    </location>
</feature>
<evidence type="ECO:0000313" key="2">
    <source>
        <dbReference type="EMBL" id="GEQ36104.1"/>
    </source>
</evidence>
<dbReference type="GeneID" id="96911618"/>
<proteinExistence type="predicted"/>
<sequence length="104" mass="12133">MNHKNINLLLLMFVPIILGIIAHFVWNTHVSLIAGIIYFILFLFNLPNGSFMSTNSNYQTKRANPNYKIEKQDIRSLDKQKLIPILILVSLIILNFLIYFQQIN</sequence>
<dbReference type="RefSeq" id="WP_091761442.1">
    <property type="nucleotide sequence ID" value="NZ_BJVX01000010.1"/>
</dbReference>
<gene>
    <name evidence="3" type="ORF">ACEN37_02695</name>
    <name evidence="4" type="ORF">FEZ48_04360</name>
    <name evidence="2" type="ORF">M132T_16120</name>
</gene>
<reference evidence="3 6" key="3">
    <citation type="submission" date="2024-08" db="EMBL/GenBank/DDBJ databases">
        <authorList>
            <person name="Arias E."/>
        </authorList>
    </citation>
    <scope>NUCLEOTIDE SEQUENCE [LARGE SCALE GENOMIC DNA]</scope>
    <source>
        <strain evidence="3 6">FAM 24106</strain>
    </source>
</reference>
<dbReference type="AlphaFoldDB" id="A0A511H1A8"/>
<dbReference type="Proteomes" id="UP000307201">
    <property type="component" value="Unassembled WGS sequence"/>
</dbReference>
<comment type="caution">
    <text evidence="4">The sequence shown here is derived from an EMBL/GenBank/DDBJ whole genome shotgun (WGS) entry which is preliminary data.</text>
</comment>
<dbReference type="Proteomes" id="UP000887127">
    <property type="component" value="Unassembled WGS sequence"/>
</dbReference>
<keyword evidence="6" id="KW-1185">Reference proteome</keyword>
<dbReference type="EMBL" id="BKBI01000010">
    <property type="protein sequence ID" value="GEQ36104.1"/>
    <property type="molecule type" value="Genomic_DNA"/>
</dbReference>
<evidence type="ECO:0000313" key="6">
    <source>
        <dbReference type="Proteomes" id="UP001625374"/>
    </source>
</evidence>
<feature type="transmembrane region" description="Helical" evidence="1">
    <location>
        <begin position="32"/>
        <end position="52"/>
    </location>
</feature>
<evidence type="ECO:0000256" key="1">
    <source>
        <dbReference type="SAM" id="Phobius"/>
    </source>
</evidence>
<evidence type="ECO:0008006" key="7">
    <source>
        <dbReference type="Google" id="ProtNLM"/>
    </source>
</evidence>
<organism evidence="4 5">
    <name type="scientific">Marinilactibacillus psychrotolerans</name>
    <dbReference type="NCBI Taxonomy" id="191770"/>
    <lineage>
        <taxon>Bacteria</taxon>
        <taxon>Bacillati</taxon>
        <taxon>Bacillota</taxon>
        <taxon>Bacilli</taxon>
        <taxon>Lactobacillales</taxon>
        <taxon>Carnobacteriaceae</taxon>
        <taxon>Marinilactibacillus</taxon>
    </lineage>
</organism>
<accession>A0A511H1A8</accession>
<name>A0A511H1A8_9LACT</name>
<evidence type="ECO:0000313" key="5">
    <source>
        <dbReference type="Proteomes" id="UP000307201"/>
    </source>
</evidence>
<keyword evidence="1" id="KW-0812">Transmembrane</keyword>
<evidence type="ECO:0000313" key="3">
    <source>
        <dbReference type="EMBL" id="MFL2102154.1"/>
    </source>
</evidence>
<evidence type="ECO:0000313" key="4">
    <source>
        <dbReference type="EMBL" id="TLQ08272.1"/>
    </source>
</evidence>
<dbReference type="OrthoDB" id="2168200at2"/>
<feature type="transmembrane region" description="Helical" evidence="1">
    <location>
        <begin position="7"/>
        <end position="26"/>
    </location>
</feature>
<dbReference type="EMBL" id="JBGQQK010000005">
    <property type="protein sequence ID" value="MFL2102154.1"/>
    <property type="molecule type" value="Genomic_DNA"/>
</dbReference>
<reference evidence="4 5" key="1">
    <citation type="submission" date="2019-05" db="EMBL/GenBank/DDBJ databases">
        <title>The metagenome of a microbial culture collection derived from dairy environment covers the genomic content of the human microbiome.</title>
        <authorList>
            <person name="Roder T."/>
            <person name="Wuthrich D."/>
            <person name="Sattari Z."/>
            <person name="Von Ah U."/>
            <person name="Bar C."/>
            <person name="Ronchi F."/>
            <person name="Macpherson A.J."/>
            <person name="Ganal-Vonarburg S.C."/>
            <person name="Bruggmann R."/>
            <person name="Vergeres G."/>
        </authorList>
    </citation>
    <scope>NUCLEOTIDE SEQUENCE [LARGE SCALE GENOMIC DNA]</scope>
    <source>
        <strain evidence="4 5">FAM 24235</strain>
    </source>
</reference>